<evidence type="ECO:0000313" key="15">
    <source>
        <dbReference type="Proteomes" id="UP000288395"/>
    </source>
</evidence>
<comment type="subunit">
    <text evidence="3">Monomer.</text>
</comment>
<dbReference type="GO" id="GO:0009279">
    <property type="term" value="C:cell outer membrane"/>
    <property type="evidence" value="ECO:0007669"/>
    <property type="project" value="UniProtKB-SubCell"/>
</dbReference>
<evidence type="ECO:0000256" key="8">
    <source>
        <dbReference type="ARBA" id="ARBA00023136"/>
    </source>
</evidence>
<comment type="caution">
    <text evidence="14">The sequence shown here is derived from an EMBL/GenBank/DDBJ whole genome shotgun (WGS) entry which is preliminary data.</text>
</comment>
<evidence type="ECO:0000256" key="3">
    <source>
        <dbReference type="ARBA" id="ARBA00011245"/>
    </source>
</evidence>
<accession>A0A432VXB5</accession>
<protein>
    <recommendedName>
        <fullName evidence="4">Outer-membrane lipoprotein LolB</fullName>
    </recommendedName>
</protein>
<evidence type="ECO:0000256" key="9">
    <source>
        <dbReference type="ARBA" id="ARBA00023139"/>
    </source>
</evidence>
<evidence type="ECO:0000256" key="10">
    <source>
        <dbReference type="ARBA" id="ARBA00023186"/>
    </source>
</evidence>
<dbReference type="InterPro" id="IPR029046">
    <property type="entry name" value="LolA/LolB/LppX"/>
</dbReference>
<keyword evidence="15" id="KW-1185">Reference proteome</keyword>
<keyword evidence="13" id="KW-0812">Transmembrane</keyword>
<name>A0A432VXB5_9GAMM</name>
<dbReference type="RefSeq" id="WP_126766884.1">
    <property type="nucleotide sequence ID" value="NZ_PIPJ01000003.1"/>
</dbReference>
<evidence type="ECO:0000256" key="13">
    <source>
        <dbReference type="SAM" id="Phobius"/>
    </source>
</evidence>
<dbReference type="Proteomes" id="UP000288395">
    <property type="component" value="Unassembled WGS sequence"/>
</dbReference>
<evidence type="ECO:0000313" key="14">
    <source>
        <dbReference type="EMBL" id="RUO21228.1"/>
    </source>
</evidence>
<keyword evidence="5" id="KW-0813">Transport</keyword>
<evidence type="ECO:0000256" key="2">
    <source>
        <dbReference type="ARBA" id="ARBA00009696"/>
    </source>
</evidence>
<evidence type="ECO:0000256" key="4">
    <source>
        <dbReference type="ARBA" id="ARBA00016202"/>
    </source>
</evidence>
<proteinExistence type="inferred from homology"/>
<keyword evidence="8 13" id="KW-0472">Membrane</keyword>
<dbReference type="CDD" id="cd16326">
    <property type="entry name" value="LolB"/>
    <property type="match status" value="1"/>
</dbReference>
<comment type="similarity">
    <text evidence="2">Belongs to the LolB family.</text>
</comment>
<dbReference type="GO" id="GO:0015031">
    <property type="term" value="P:protein transport"/>
    <property type="evidence" value="ECO:0007669"/>
    <property type="project" value="UniProtKB-KW"/>
</dbReference>
<sequence>MPNAMIPLNVNFQRLVPMYFQNSAIDKIETASNSLELSNNSLELSNNSLELSNNSLERSNSPERETHFSQVDTEQAHRHSFKAKLMAAFTLVFACLFLSACVSPPAIDGETFTARQLDSELIEIQQQSLAQLSEFGLLGSVAFFDDAEGIRDAARFNWNRTEQETHFRLYHQIGGTLARLQQTDELSVLIDRSGNRYEGSDLNLLLLQHTGMAIPFSLLNQAITGAEPNARLRQKRWYANGALATYEAEFRLGTWATERWLLALGDYRSVTFAGQQFLLPHRIEASRDNFRVHLRISRWRPEASLPRTQ</sequence>
<keyword evidence="6" id="KW-0732">Signal</keyword>
<keyword evidence="11" id="KW-0998">Cell outer membrane</keyword>
<comment type="subcellular location">
    <subcellularLocation>
        <location evidence="1">Cell outer membrane</location>
        <topology evidence="1">Lipid-anchor</topology>
    </subcellularLocation>
</comment>
<keyword evidence="10" id="KW-0143">Chaperone</keyword>
<evidence type="ECO:0000256" key="12">
    <source>
        <dbReference type="ARBA" id="ARBA00023288"/>
    </source>
</evidence>
<dbReference type="InterPro" id="IPR004565">
    <property type="entry name" value="OM_lipoprot_LolB"/>
</dbReference>
<evidence type="ECO:0000256" key="11">
    <source>
        <dbReference type="ARBA" id="ARBA00023237"/>
    </source>
</evidence>
<keyword evidence="9" id="KW-0564">Palmitate</keyword>
<evidence type="ECO:0000256" key="7">
    <source>
        <dbReference type="ARBA" id="ARBA00022927"/>
    </source>
</evidence>
<dbReference type="EMBL" id="PIPJ01000003">
    <property type="protein sequence ID" value="RUO21228.1"/>
    <property type="molecule type" value="Genomic_DNA"/>
</dbReference>
<gene>
    <name evidence="14" type="ORF">CWE08_06505</name>
</gene>
<evidence type="ECO:0000256" key="1">
    <source>
        <dbReference type="ARBA" id="ARBA00004459"/>
    </source>
</evidence>
<reference evidence="15" key="1">
    <citation type="journal article" date="2018" name="Front. Microbiol.">
        <title>Genome-Based Analysis Reveals the Taxonomy and Diversity of the Family Idiomarinaceae.</title>
        <authorList>
            <person name="Liu Y."/>
            <person name="Lai Q."/>
            <person name="Shao Z."/>
        </authorList>
    </citation>
    <scope>NUCLEOTIDE SEQUENCE [LARGE SCALE GENOMIC DNA]</scope>
    <source>
        <strain evidence="15">GBPy7</strain>
    </source>
</reference>
<keyword evidence="7" id="KW-0653">Protein transport</keyword>
<keyword evidence="12" id="KW-0449">Lipoprotein</keyword>
<dbReference type="AlphaFoldDB" id="A0A432VXB5"/>
<dbReference type="SUPFAM" id="SSF89392">
    <property type="entry name" value="Prokaryotic lipoproteins and lipoprotein localization factors"/>
    <property type="match status" value="1"/>
</dbReference>
<evidence type="ECO:0000256" key="6">
    <source>
        <dbReference type="ARBA" id="ARBA00022729"/>
    </source>
</evidence>
<dbReference type="Gene3D" id="2.50.20.10">
    <property type="entry name" value="Lipoprotein localisation LolA/LolB/LppX"/>
    <property type="match status" value="1"/>
</dbReference>
<keyword evidence="13" id="KW-1133">Transmembrane helix</keyword>
<evidence type="ECO:0000256" key="5">
    <source>
        <dbReference type="ARBA" id="ARBA00022448"/>
    </source>
</evidence>
<organism evidence="14 15">
    <name type="scientific">Aliidiomarina iranensis</name>
    <dbReference type="NCBI Taxonomy" id="1434071"/>
    <lineage>
        <taxon>Bacteria</taxon>
        <taxon>Pseudomonadati</taxon>
        <taxon>Pseudomonadota</taxon>
        <taxon>Gammaproteobacteria</taxon>
        <taxon>Alteromonadales</taxon>
        <taxon>Idiomarinaceae</taxon>
        <taxon>Aliidiomarina</taxon>
    </lineage>
</organism>
<feature type="transmembrane region" description="Helical" evidence="13">
    <location>
        <begin position="85"/>
        <end position="107"/>
    </location>
</feature>
<dbReference type="OrthoDB" id="6237392at2"/>
<dbReference type="Pfam" id="PF03550">
    <property type="entry name" value="LolB"/>
    <property type="match status" value="1"/>
</dbReference>